<dbReference type="SUPFAM" id="SSF47413">
    <property type="entry name" value="lambda repressor-like DNA-binding domains"/>
    <property type="match status" value="1"/>
</dbReference>
<dbReference type="AlphaFoldDB" id="A0A9D2IGK9"/>
<dbReference type="Gene3D" id="1.10.260.40">
    <property type="entry name" value="lambda repressor-like DNA-binding domains"/>
    <property type="match status" value="1"/>
</dbReference>
<dbReference type="CDD" id="cd00093">
    <property type="entry name" value="HTH_XRE"/>
    <property type="match status" value="1"/>
</dbReference>
<dbReference type="EMBL" id="DXCH01000302">
    <property type="protein sequence ID" value="HIZ08514.1"/>
    <property type="molecule type" value="Genomic_DNA"/>
</dbReference>
<dbReference type="InterPro" id="IPR010982">
    <property type="entry name" value="Lambda_DNA-bd_dom_sf"/>
</dbReference>
<dbReference type="InterPro" id="IPR001387">
    <property type="entry name" value="Cro/C1-type_HTH"/>
</dbReference>
<evidence type="ECO:0000259" key="2">
    <source>
        <dbReference type="PROSITE" id="PS50943"/>
    </source>
</evidence>
<accession>A0A9D2IGK9</accession>
<evidence type="ECO:0000313" key="4">
    <source>
        <dbReference type="Proteomes" id="UP000824024"/>
    </source>
</evidence>
<proteinExistence type="predicted"/>
<gene>
    <name evidence="3" type="ORF">IAA08_11350</name>
</gene>
<dbReference type="PROSITE" id="PS50943">
    <property type="entry name" value="HTH_CROC1"/>
    <property type="match status" value="1"/>
</dbReference>
<dbReference type="Proteomes" id="UP000824024">
    <property type="component" value="Unassembled WGS sequence"/>
</dbReference>
<organism evidence="3 4">
    <name type="scientific">Candidatus Eubacterium avistercoris</name>
    <dbReference type="NCBI Taxonomy" id="2838567"/>
    <lineage>
        <taxon>Bacteria</taxon>
        <taxon>Bacillati</taxon>
        <taxon>Bacillota</taxon>
        <taxon>Clostridia</taxon>
        <taxon>Eubacteriales</taxon>
        <taxon>Eubacteriaceae</taxon>
        <taxon>Eubacterium</taxon>
    </lineage>
</organism>
<comment type="caution">
    <text evidence="3">The sequence shown here is derived from an EMBL/GenBank/DDBJ whole genome shotgun (WGS) entry which is preliminary data.</text>
</comment>
<dbReference type="PANTHER" id="PTHR46558:SF11">
    <property type="entry name" value="HTH-TYPE TRANSCRIPTIONAL REGULATOR XRE"/>
    <property type="match status" value="1"/>
</dbReference>
<evidence type="ECO:0000313" key="3">
    <source>
        <dbReference type="EMBL" id="HIZ08514.1"/>
    </source>
</evidence>
<reference evidence="3" key="1">
    <citation type="journal article" date="2021" name="PeerJ">
        <title>Extensive microbial diversity within the chicken gut microbiome revealed by metagenomics and culture.</title>
        <authorList>
            <person name="Gilroy R."/>
            <person name="Ravi A."/>
            <person name="Getino M."/>
            <person name="Pursley I."/>
            <person name="Horton D.L."/>
            <person name="Alikhan N.F."/>
            <person name="Baker D."/>
            <person name="Gharbi K."/>
            <person name="Hall N."/>
            <person name="Watson M."/>
            <person name="Adriaenssens E.M."/>
            <person name="Foster-Nyarko E."/>
            <person name="Jarju S."/>
            <person name="Secka A."/>
            <person name="Antonio M."/>
            <person name="Oren A."/>
            <person name="Chaudhuri R.R."/>
            <person name="La Ragione R."/>
            <person name="Hildebrand F."/>
            <person name="Pallen M.J."/>
        </authorList>
    </citation>
    <scope>NUCLEOTIDE SEQUENCE</scope>
    <source>
        <strain evidence="3">CHK192-9172</strain>
    </source>
</reference>
<sequence>MGLDYKSIGKRIKTARVQMDITQEKLAEMVNLSTSHLSNIETGTTRVSLPTIVNLANSLHVSVDYILADNVVQSKAVFENELQSVLKDCDEYEIRIIADIAAATKATLRKERKLRKSNGTGGI</sequence>
<dbReference type="PANTHER" id="PTHR46558">
    <property type="entry name" value="TRACRIPTIONAL REGULATORY PROTEIN-RELATED-RELATED"/>
    <property type="match status" value="1"/>
</dbReference>
<dbReference type="GO" id="GO:0003677">
    <property type="term" value="F:DNA binding"/>
    <property type="evidence" value="ECO:0007669"/>
    <property type="project" value="UniProtKB-KW"/>
</dbReference>
<dbReference type="SMART" id="SM00530">
    <property type="entry name" value="HTH_XRE"/>
    <property type="match status" value="1"/>
</dbReference>
<evidence type="ECO:0000256" key="1">
    <source>
        <dbReference type="ARBA" id="ARBA00023125"/>
    </source>
</evidence>
<feature type="domain" description="HTH cro/C1-type" evidence="2">
    <location>
        <begin position="12"/>
        <end position="66"/>
    </location>
</feature>
<reference evidence="3" key="2">
    <citation type="submission" date="2021-04" db="EMBL/GenBank/DDBJ databases">
        <authorList>
            <person name="Gilroy R."/>
        </authorList>
    </citation>
    <scope>NUCLEOTIDE SEQUENCE</scope>
    <source>
        <strain evidence="3">CHK192-9172</strain>
    </source>
</reference>
<name>A0A9D2IGK9_9FIRM</name>
<protein>
    <submittedName>
        <fullName evidence="3">Helix-turn-helix domain-containing protein</fullName>
    </submittedName>
</protein>
<keyword evidence="1" id="KW-0238">DNA-binding</keyword>
<dbReference type="Pfam" id="PF01381">
    <property type="entry name" value="HTH_3"/>
    <property type="match status" value="1"/>
</dbReference>